<dbReference type="SUPFAM" id="SSF103190">
    <property type="entry name" value="Sensory domain-like"/>
    <property type="match status" value="1"/>
</dbReference>
<feature type="domain" description="EAL" evidence="1">
    <location>
        <begin position="11"/>
        <end position="262"/>
    </location>
</feature>
<dbReference type="PANTHER" id="PTHR33121">
    <property type="entry name" value="CYCLIC DI-GMP PHOSPHODIESTERASE PDEF"/>
    <property type="match status" value="1"/>
</dbReference>
<dbReference type="PANTHER" id="PTHR33121:SF76">
    <property type="entry name" value="SIGNALING PROTEIN"/>
    <property type="match status" value="1"/>
</dbReference>
<dbReference type="EMBL" id="LAZR01000014">
    <property type="protein sequence ID" value="KKO06931.1"/>
    <property type="molecule type" value="Genomic_DNA"/>
</dbReference>
<dbReference type="InterPro" id="IPR001633">
    <property type="entry name" value="EAL_dom"/>
</dbReference>
<dbReference type="InterPro" id="IPR029151">
    <property type="entry name" value="Sensor-like_sf"/>
</dbReference>
<proteinExistence type="predicted"/>
<comment type="caution">
    <text evidence="2">The sequence shown here is derived from an EMBL/GenBank/DDBJ whole genome shotgun (WGS) entry which is preliminary data.</text>
</comment>
<gene>
    <name evidence="2" type="ORF">LCGC14_0061170</name>
</gene>
<protein>
    <recommendedName>
        <fullName evidence="1">EAL domain-containing protein</fullName>
    </recommendedName>
</protein>
<dbReference type="InterPro" id="IPR035919">
    <property type="entry name" value="EAL_sf"/>
</dbReference>
<evidence type="ECO:0000259" key="1">
    <source>
        <dbReference type="PROSITE" id="PS50883"/>
    </source>
</evidence>
<dbReference type="CDD" id="cd01948">
    <property type="entry name" value="EAL"/>
    <property type="match status" value="1"/>
</dbReference>
<reference evidence="2" key="1">
    <citation type="journal article" date="2015" name="Nature">
        <title>Complex archaea that bridge the gap between prokaryotes and eukaryotes.</title>
        <authorList>
            <person name="Spang A."/>
            <person name="Saw J.H."/>
            <person name="Jorgensen S.L."/>
            <person name="Zaremba-Niedzwiedzka K."/>
            <person name="Martijn J."/>
            <person name="Lind A.E."/>
            <person name="van Eijk R."/>
            <person name="Schleper C."/>
            <person name="Guy L."/>
            <person name="Ettema T.J."/>
        </authorList>
    </citation>
    <scope>NUCLEOTIDE SEQUENCE</scope>
</reference>
<sequence length="413" mass="46695">MTSPAADNSITLGFFRGNHCAHYGDLRIISAFQPIYSLAHRRIVGLEGLVRAITPDDQIIPPAILFGAREENTIFELDKLCQIIHLENFYAIDPPNAWLFLNVDPKTLSQKQTFSAFLSKLLQEKNYNPNRIVIEILESTIDDELQLEAQIKEYKDMGFLIAIDDFGAGHSNFERIWRIQPDIVKLDRGMLQKAGIDPSVKALLKGVTSMLHNCQCIVLAEGIETENEAMAAMDAQVDLVQGFYFAHPFLLSESVATRSGLWKSLYNSFDELTLRSSEDERLLLSPYSHRFAALTIGAQKKNQVTDIANGMFRLDRTIRLYQLAPDGSQCYSNLDSPNIELPTRNRLRVLSDTHGASWKRRDYFVNAVQNPGNMQITPPYFSISDGTLCITLSVMTRIEDGDYIICCDILFER</sequence>
<name>A0A0F9VP96_9ZZZZ</name>
<dbReference type="InterPro" id="IPR050706">
    <property type="entry name" value="Cyclic-di-GMP_PDE-like"/>
</dbReference>
<dbReference type="Gene3D" id="3.30.450.20">
    <property type="entry name" value="PAS domain"/>
    <property type="match status" value="1"/>
</dbReference>
<dbReference type="AlphaFoldDB" id="A0A0F9VP96"/>
<organism evidence="2">
    <name type="scientific">marine sediment metagenome</name>
    <dbReference type="NCBI Taxonomy" id="412755"/>
    <lineage>
        <taxon>unclassified sequences</taxon>
        <taxon>metagenomes</taxon>
        <taxon>ecological metagenomes</taxon>
    </lineage>
</organism>
<dbReference type="SMART" id="SM00052">
    <property type="entry name" value="EAL"/>
    <property type="match status" value="1"/>
</dbReference>
<dbReference type="Pfam" id="PF00563">
    <property type="entry name" value="EAL"/>
    <property type="match status" value="1"/>
</dbReference>
<dbReference type="Gene3D" id="3.20.20.450">
    <property type="entry name" value="EAL domain"/>
    <property type="match status" value="1"/>
</dbReference>
<dbReference type="SUPFAM" id="SSF141868">
    <property type="entry name" value="EAL domain-like"/>
    <property type="match status" value="1"/>
</dbReference>
<accession>A0A0F9VP96</accession>
<dbReference type="GO" id="GO:0071111">
    <property type="term" value="F:cyclic-guanylate-specific phosphodiesterase activity"/>
    <property type="evidence" value="ECO:0007669"/>
    <property type="project" value="InterPro"/>
</dbReference>
<evidence type="ECO:0000313" key="2">
    <source>
        <dbReference type="EMBL" id="KKO06931.1"/>
    </source>
</evidence>
<dbReference type="PROSITE" id="PS50883">
    <property type="entry name" value="EAL"/>
    <property type="match status" value="1"/>
</dbReference>